<protein>
    <submittedName>
        <fullName evidence="2">Uncharacterized protein</fullName>
    </submittedName>
</protein>
<dbReference type="AlphaFoldDB" id="A0A1W0W185"/>
<accession>A0A1W0W185</accession>
<dbReference type="Proteomes" id="UP000000768">
    <property type="component" value="Chromosome 3"/>
</dbReference>
<evidence type="ECO:0000313" key="3">
    <source>
        <dbReference type="Proteomes" id="UP000000768"/>
    </source>
</evidence>
<gene>
    <name evidence="2" type="ORF">SORBI_3003G406060</name>
</gene>
<sequence length="112" mass="12217">MRRKGGPPLAFVLSLHAPMHVAARRAPTTRRRSSRAAADGNQLPKCGAVPYPGNVAVGQQYTSRSRSEQFLHLRGTLPACTTVARRKAVSLMALHGYYVAILMKALLYTCLL</sequence>
<proteinExistence type="predicted"/>
<dbReference type="InParanoid" id="A0A1W0W185"/>
<evidence type="ECO:0000313" key="2">
    <source>
        <dbReference type="EMBL" id="OQU88122.1"/>
    </source>
</evidence>
<organism evidence="2 3">
    <name type="scientific">Sorghum bicolor</name>
    <name type="common">Sorghum</name>
    <name type="synonym">Sorghum vulgare</name>
    <dbReference type="NCBI Taxonomy" id="4558"/>
    <lineage>
        <taxon>Eukaryota</taxon>
        <taxon>Viridiplantae</taxon>
        <taxon>Streptophyta</taxon>
        <taxon>Embryophyta</taxon>
        <taxon>Tracheophyta</taxon>
        <taxon>Spermatophyta</taxon>
        <taxon>Magnoliopsida</taxon>
        <taxon>Liliopsida</taxon>
        <taxon>Poales</taxon>
        <taxon>Poaceae</taxon>
        <taxon>PACMAD clade</taxon>
        <taxon>Panicoideae</taxon>
        <taxon>Andropogonodae</taxon>
        <taxon>Andropogoneae</taxon>
        <taxon>Sorghinae</taxon>
        <taxon>Sorghum</taxon>
    </lineage>
</organism>
<reference evidence="2 3" key="1">
    <citation type="journal article" date="2009" name="Nature">
        <title>The Sorghum bicolor genome and the diversification of grasses.</title>
        <authorList>
            <person name="Paterson A.H."/>
            <person name="Bowers J.E."/>
            <person name="Bruggmann R."/>
            <person name="Dubchak I."/>
            <person name="Grimwood J."/>
            <person name="Gundlach H."/>
            <person name="Haberer G."/>
            <person name="Hellsten U."/>
            <person name="Mitros T."/>
            <person name="Poliakov A."/>
            <person name="Schmutz J."/>
            <person name="Spannagl M."/>
            <person name="Tang H."/>
            <person name="Wang X."/>
            <person name="Wicker T."/>
            <person name="Bharti A.K."/>
            <person name="Chapman J."/>
            <person name="Feltus F.A."/>
            <person name="Gowik U."/>
            <person name="Grigoriev I.V."/>
            <person name="Lyons E."/>
            <person name="Maher C.A."/>
            <person name="Martis M."/>
            <person name="Narechania A."/>
            <person name="Otillar R.P."/>
            <person name="Penning B.W."/>
            <person name="Salamov A.A."/>
            <person name="Wang Y."/>
            <person name="Zhang L."/>
            <person name="Carpita N.C."/>
            <person name="Freeling M."/>
            <person name="Gingle A.R."/>
            <person name="Hash C.T."/>
            <person name="Keller B."/>
            <person name="Klein P."/>
            <person name="Kresovich S."/>
            <person name="McCann M.C."/>
            <person name="Ming R."/>
            <person name="Peterson D.G."/>
            <person name="Mehboob-ur-Rahman"/>
            <person name="Ware D."/>
            <person name="Westhoff P."/>
            <person name="Mayer K.F."/>
            <person name="Messing J."/>
            <person name="Rokhsar D.S."/>
        </authorList>
    </citation>
    <scope>NUCLEOTIDE SEQUENCE [LARGE SCALE GENOMIC DNA]</scope>
    <source>
        <strain evidence="3">cv. BTx623</strain>
    </source>
</reference>
<evidence type="ECO:0000256" key="1">
    <source>
        <dbReference type="SAM" id="MobiDB-lite"/>
    </source>
</evidence>
<feature type="region of interest" description="Disordered" evidence="1">
    <location>
        <begin position="22"/>
        <end position="44"/>
    </location>
</feature>
<reference evidence="3" key="2">
    <citation type="journal article" date="2018" name="Plant J.">
        <title>The Sorghum bicolor reference genome: improved assembly, gene annotations, a transcriptome atlas, and signatures of genome organization.</title>
        <authorList>
            <person name="McCormick R.F."/>
            <person name="Truong S.K."/>
            <person name="Sreedasyam A."/>
            <person name="Jenkins J."/>
            <person name="Shu S."/>
            <person name="Sims D."/>
            <person name="Kennedy M."/>
            <person name="Amirebrahimi M."/>
            <person name="Weers B.D."/>
            <person name="McKinley B."/>
            <person name="Mattison A."/>
            <person name="Morishige D.T."/>
            <person name="Grimwood J."/>
            <person name="Schmutz J."/>
            <person name="Mullet J.E."/>
        </authorList>
    </citation>
    <scope>NUCLEOTIDE SEQUENCE [LARGE SCALE GENOMIC DNA]</scope>
    <source>
        <strain evidence="3">cv. BTx623</strain>
    </source>
</reference>
<dbReference type="Gramene" id="OQU88122">
    <property type="protein sequence ID" value="OQU88122"/>
    <property type="gene ID" value="SORBI_3003G406060"/>
</dbReference>
<dbReference type="EMBL" id="CM000762">
    <property type="protein sequence ID" value="OQU88122.1"/>
    <property type="molecule type" value="Genomic_DNA"/>
</dbReference>
<keyword evidence="3" id="KW-1185">Reference proteome</keyword>
<name>A0A1W0W185_SORBI</name>